<dbReference type="Pfam" id="PF07282">
    <property type="entry name" value="Cas12f1-like_TNB"/>
    <property type="match status" value="1"/>
</dbReference>
<dbReference type="GO" id="GO:0003677">
    <property type="term" value="F:DNA binding"/>
    <property type="evidence" value="ECO:0007669"/>
    <property type="project" value="UniProtKB-KW"/>
</dbReference>
<comment type="caution">
    <text evidence="12">The sequence shown here is derived from an EMBL/GenBank/DDBJ whole genome shotgun (WGS) entry which is preliminary data.</text>
</comment>
<feature type="domain" description="Cas12f1-like TNB" evidence="10">
    <location>
        <begin position="296"/>
        <end position="360"/>
    </location>
</feature>
<dbReference type="InterPro" id="IPR021027">
    <property type="entry name" value="Transposase_put_HTH"/>
</dbReference>
<dbReference type="InterPro" id="IPR010095">
    <property type="entry name" value="Cas12f1-like_TNB"/>
</dbReference>
<organism evidence="12">
    <name type="scientific">marine sediment metagenome</name>
    <dbReference type="NCBI Taxonomy" id="412755"/>
    <lineage>
        <taxon>unclassified sequences</taxon>
        <taxon>metagenomes</taxon>
        <taxon>ecological metagenomes</taxon>
    </lineage>
</organism>
<dbReference type="AlphaFoldDB" id="A0A0F9V3A6"/>
<evidence type="ECO:0000313" key="12">
    <source>
        <dbReference type="EMBL" id="KKN67996.1"/>
    </source>
</evidence>
<evidence type="ECO:0000256" key="2">
    <source>
        <dbReference type="ARBA" id="ARBA00011044"/>
    </source>
</evidence>
<evidence type="ECO:0008006" key="13">
    <source>
        <dbReference type="Google" id="ProtNLM"/>
    </source>
</evidence>
<name>A0A0F9V3A6_9ZZZZ</name>
<dbReference type="InterPro" id="IPR051399">
    <property type="entry name" value="RNA-guided_DNA_endo/Transpos"/>
</dbReference>
<evidence type="ECO:0000256" key="7">
    <source>
        <dbReference type="ARBA" id="ARBA00023172"/>
    </source>
</evidence>
<sequence>MISAVNRSYRYRLKPTRRQARALMAWLAMTRELYNAALQERRDAWKKCGVSVSMYDQSRALAEVRDARPEFRRVPVVVLRGALRRLNGAFGAFFNRVKVGEKPGFPRFKGAHRFNTISIDDLRKRNPLDTDRRRLAIPMLGKVKIDIHRPMEGAPKTMRLTLDNGRWYASIQCVDVPTKPLAPAGHEVGVDLGLRSFAVTSDGEVFENPRVLRRAENAVSRAQRRVSKKRRGGRNRRKAAQRLARRHGQLCNTRREHHIQVARALVATNDLICVEALNIKGLARSRLSKSVYDVGWGSFLGWLRTKAEEAARVVVEVNPAGTSQTCSACGDEVRKSLAVRVHRCPCGLVVDRDENAALNILAAGRAVRREALRSKGTSATREVRVRTTRSVHASNGSGVT</sequence>
<dbReference type="PANTHER" id="PTHR30405:SF25">
    <property type="entry name" value="RNA-GUIDED DNA ENDONUCLEASE INSQ-RELATED"/>
    <property type="match status" value="1"/>
</dbReference>
<keyword evidence="3" id="KW-0815">Transposition</keyword>
<comment type="similarity">
    <text evidence="2">In the N-terminal section; belongs to the transposase 2 family.</text>
</comment>
<evidence type="ECO:0000256" key="5">
    <source>
        <dbReference type="ARBA" id="ARBA00022833"/>
    </source>
</evidence>
<dbReference type="GO" id="GO:0046872">
    <property type="term" value="F:metal ion binding"/>
    <property type="evidence" value="ECO:0007669"/>
    <property type="project" value="UniProtKB-KW"/>
</dbReference>
<evidence type="ECO:0000259" key="9">
    <source>
        <dbReference type="Pfam" id="PF01385"/>
    </source>
</evidence>
<dbReference type="NCBIfam" id="NF040570">
    <property type="entry name" value="guided_TnpB"/>
    <property type="match status" value="1"/>
</dbReference>
<dbReference type="InterPro" id="IPR001959">
    <property type="entry name" value="Transposase"/>
</dbReference>
<feature type="domain" description="Probable transposase IS891/IS1136/IS1341" evidence="9">
    <location>
        <begin position="172"/>
        <end position="285"/>
    </location>
</feature>
<evidence type="ECO:0000256" key="8">
    <source>
        <dbReference type="SAM" id="MobiDB-lite"/>
    </source>
</evidence>
<dbReference type="Pfam" id="PF12323">
    <property type="entry name" value="HTH_OrfB_IS605"/>
    <property type="match status" value="1"/>
</dbReference>
<proteinExistence type="inferred from homology"/>
<dbReference type="GO" id="GO:0006310">
    <property type="term" value="P:DNA recombination"/>
    <property type="evidence" value="ECO:0007669"/>
    <property type="project" value="UniProtKB-KW"/>
</dbReference>
<dbReference type="EMBL" id="LAZR01000460">
    <property type="protein sequence ID" value="KKN67996.1"/>
    <property type="molecule type" value="Genomic_DNA"/>
</dbReference>
<keyword evidence="7" id="KW-0233">DNA recombination</keyword>
<evidence type="ECO:0000259" key="10">
    <source>
        <dbReference type="Pfam" id="PF07282"/>
    </source>
</evidence>
<evidence type="ECO:0000259" key="11">
    <source>
        <dbReference type="Pfam" id="PF12323"/>
    </source>
</evidence>
<feature type="domain" description="Transposase putative helix-turn-helix" evidence="11">
    <location>
        <begin position="1"/>
        <end position="47"/>
    </location>
</feature>
<dbReference type="PANTHER" id="PTHR30405">
    <property type="entry name" value="TRANSPOSASE"/>
    <property type="match status" value="1"/>
</dbReference>
<keyword evidence="4" id="KW-0479">Metal-binding</keyword>
<reference evidence="12" key="1">
    <citation type="journal article" date="2015" name="Nature">
        <title>Complex archaea that bridge the gap between prokaryotes and eukaryotes.</title>
        <authorList>
            <person name="Spang A."/>
            <person name="Saw J.H."/>
            <person name="Jorgensen S.L."/>
            <person name="Zaremba-Niedzwiedzka K."/>
            <person name="Martijn J."/>
            <person name="Lind A.E."/>
            <person name="van Eijk R."/>
            <person name="Schleper C."/>
            <person name="Guy L."/>
            <person name="Ettema T.J."/>
        </authorList>
    </citation>
    <scope>NUCLEOTIDE SEQUENCE</scope>
</reference>
<dbReference type="Pfam" id="PF01385">
    <property type="entry name" value="OrfB_IS605"/>
    <property type="match status" value="1"/>
</dbReference>
<evidence type="ECO:0000256" key="3">
    <source>
        <dbReference type="ARBA" id="ARBA00022578"/>
    </source>
</evidence>
<evidence type="ECO:0000256" key="1">
    <source>
        <dbReference type="ARBA" id="ARBA00008761"/>
    </source>
</evidence>
<evidence type="ECO:0000256" key="6">
    <source>
        <dbReference type="ARBA" id="ARBA00023125"/>
    </source>
</evidence>
<gene>
    <name evidence="12" type="ORF">LCGC14_0455520</name>
</gene>
<evidence type="ECO:0000256" key="4">
    <source>
        <dbReference type="ARBA" id="ARBA00022723"/>
    </source>
</evidence>
<feature type="region of interest" description="Disordered" evidence="8">
    <location>
        <begin position="377"/>
        <end position="400"/>
    </location>
</feature>
<accession>A0A0F9V3A6</accession>
<protein>
    <recommendedName>
        <fullName evidence="13">Transposase</fullName>
    </recommendedName>
</protein>
<keyword evidence="6" id="KW-0238">DNA-binding</keyword>
<dbReference type="GO" id="GO:0032196">
    <property type="term" value="P:transposition"/>
    <property type="evidence" value="ECO:0007669"/>
    <property type="project" value="UniProtKB-KW"/>
</dbReference>
<keyword evidence="5" id="KW-0862">Zinc</keyword>
<comment type="similarity">
    <text evidence="1">In the C-terminal section; belongs to the transposase 35 family.</text>
</comment>